<dbReference type="STRING" id="68170.GCA_000974445_09577"/>
<proteinExistence type="predicted"/>
<evidence type="ECO:0000313" key="2">
    <source>
        <dbReference type="EMBL" id="KJK47573.1"/>
    </source>
</evidence>
<keyword evidence="1" id="KW-1133">Transmembrane helix</keyword>
<keyword evidence="1" id="KW-0812">Transmembrane</keyword>
<accession>A0A0F0H1S1</accession>
<gene>
    <name evidence="2" type="ORF">UK23_19915</name>
</gene>
<keyword evidence="1" id="KW-0472">Membrane</keyword>
<feature type="transmembrane region" description="Helical" evidence="1">
    <location>
        <begin position="38"/>
        <end position="59"/>
    </location>
</feature>
<evidence type="ECO:0000313" key="3">
    <source>
        <dbReference type="Proteomes" id="UP000033393"/>
    </source>
</evidence>
<feature type="transmembrane region" description="Helical" evidence="1">
    <location>
        <begin position="65"/>
        <end position="86"/>
    </location>
</feature>
<keyword evidence="3" id="KW-1185">Reference proteome</keyword>
<protein>
    <recommendedName>
        <fullName evidence="4">DUF983 domain-containing protein</fullName>
    </recommendedName>
</protein>
<sequence>MTRLVRGADGRMWTVHSRIEWRNPEVSDDFEHDVSGGILPGIMMAGMLVVMTVVLIAWTPEQVVVPAWLILALIFLFAFFPVRWALRRPHTLVAESKATADELPPERWIGSVRGPLAVRQEASRVARTIEMHSLPDVEGPLQPVD</sequence>
<dbReference type="Proteomes" id="UP000033393">
    <property type="component" value="Unassembled WGS sequence"/>
</dbReference>
<dbReference type="eggNOG" id="ENOG5033Y0M">
    <property type="taxonomic scope" value="Bacteria"/>
</dbReference>
<dbReference type="AlphaFoldDB" id="A0A0F0H1S1"/>
<dbReference type="PATRIC" id="fig|68170.10.peg.5029"/>
<comment type="caution">
    <text evidence="2">The sequence shown here is derived from an EMBL/GenBank/DDBJ whole genome shotgun (WGS) entry which is preliminary data.</text>
</comment>
<reference evidence="2 3" key="1">
    <citation type="submission" date="2015-02" db="EMBL/GenBank/DDBJ databases">
        <authorList>
            <person name="Ju K.-S."/>
            <person name="Doroghazi J.R."/>
            <person name="Metcalf W."/>
        </authorList>
    </citation>
    <scope>NUCLEOTIDE SEQUENCE [LARGE SCALE GENOMIC DNA]</scope>
    <source>
        <strain evidence="2 3">NRRL B-16140</strain>
    </source>
</reference>
<name>A0A0F0H1S1_LENAE</name>
<dbReference type="RefSeq" id="WP_045313076.1">
    <property type="nucleotide sequence ID" value="NZ_JYJG01000131.1"/>
</dbReference>
<evidence type="ECO:0000256" key="1">
    <source>
        <dbReference type="SAM" id="Phobius"/>
    </source>
</evidence>
<dbReference type="OrthoDB" id="3573515at2"/>
<organism evidence="2 3">
    <name type="scientific">Lentzea aerocolonigenes</name>
    <name type="common">Lechevalieria aerocolonigenes</name>
    <name type="synonym">Saccharothrix aerocolonigenes</name>
    <dbReference type="NCBI Taxonomy" id="68170"/>
    <lineage>
        <taxon>Bacteria</taxon>
        <taxon>Bacillati</taxon>
        <taxon>Actinomycetota</taxon>
        <taxon>Actinomycetes</taxon>
        <taxon>Pseudonocardiales</taxon>
        <taxon>Pseudonocardiaceae</taxon>
        <taxon>Lentzea</taxon>
    </lineage>
</organism>
<evidence type="ECO:0008006" key="4">
    <source>
        <dbReference type="Google" id="ProtNLM"/>
    </source>
</evidence>
<dbReference type="EMBL" id="JYJG01000131">
    <property type="protein sequence ID" value="KJK47573.1"/>
    <property type="molecule type" value="Genomic_DNA"/>
</dbReference>